<comment type="similarity">
    <text evidence="2">Belongs to the radical SAM superfamily. Biotin synthase family.</text>
</comment>
<evidence type="ECO:0000256" key="13">
    <source>
        <dbReference type="PIRSR" id="PIRSR001619-1"/>
    </source>
</evidence>
<dbReference type="RefSeq" id="XP_065216984.1">
    <property type="nucleotide sequence ID" value="XM_065360912.1"/>
</dbReference>
<feature type="binding site" evidence="13">
    <location>
        <position position="55"/>
    </location>
    <ligand>
        <name>[4Fe-4S] cluster</name>
        <dbReference type="ChEBI" id="CHEBI:49883"/>
        <note>4Fe-4S-S-AdoMet</note>
    </ligand>
</feature>
<dbReference type="InterPro" id="IPR002684">
    <property type="entry name" value="Biotin_synth/BioAB"/>
</dbReference>
<feature type="binding site" evidence="13">
    <location>
        <position position="186"/>
    </location>
    <ligand>
        <name>[2Fe-2S] cluster</name>
        <dbReference type="ChEBI" id="CHEBI:190135"/>
    </ligand>
</feature>
<dbReference type="InterPro" id="IPR006638">
    <property type="entry name" value="Elp3/MiaA/NifB-like_rSAM"/>
</dbReference>
<evidence type="ECO:0000256" key="10">
    <source>
        <dbReference type="ARBA" id="ARBA00023004"/>
    </source>
</evidence>
<dbReference type="InterPro" id="IPR024177">
    <property type="entry name" value="Biotin_synthase"/>
</dbReference>
<sequence>MSGKWSVVQASKIFNLSLPELFYKAQTVHRENFDAETIQISTLLSIKTGKCPENCSYCPQSIHHKTNIKSEPLMDISKVIEAAKAAKANGSTRFCMGAAWRGPTSKTLPQVCEMVKEVKKLGMETCVTLGLLKEEHAVALKDAGLDYYNHNIDTSPEYYEKIITTRTFENRIQTLEHVRNADIKVCCGGILGMGETTEDRLKMLVVLANLETQPESVPINQLMKIPGTPLEDVDDIDPFEFVRTIGVARVMMPKSYIRLSAGRENMSEELQALCFLMGVNSIFYGEKLLTSNNPAPIKDDILLDKLGYKKASLASA</sequence>
<keyword evidence="10 13" id="KW-0408">Iron</keyword>
<dbReference type="GO" id="GO:0046872">
    <property type="term" value="F:metal ion binding"/>
    <property type="evidence" value="ECO:0007669"/>
    <property type="project" value="UniProtKB-KW"/>
</dbReference>
<dbReference type="RefSeq" id="XP_065216982.1">
    <property type="nucleotide sequence ID" value="XM_065360910.1"/>
</dbReference>
<dbReference type="PANTHER" id="PTHR22976:SF2">
    <property type="entry name" value="BIOTIN SYNTHASE, MITOCHONDRIAL"/>
    <property type="match status" value="1"/>
</dbReference>
<dbReference type="RefSeq" id="XP_065216983.1">
    <property type="nucleotide sequence ID" value="XM_065360911.1"/>
</dbReference>
<dbReference type="InterPro" id="IPR007197">
    <property type="entry name" value="rSAM"/>
</dbReference>
<name>S5NFX8_9HEMI</name>
<reference evidence="15" key="2">
    <citation type="submission" date="2013-05" db="EMBL/GenBank/DDBJ databases">
        <authorList>
            <person name="McCutcheon J."/>
        </authorList>
    </citation>
    <scope>NUCLEOTIDE SEQUENCE</scope>
</reference>
<evidence type="ECO:0000313" key="15">
    <source>
        <dbReference type="EMBL" id="AGR65710.1"/>
    </source>
</evidence>
<comment type="cofactor">
    <cofactor evidence="12">
        <name>[2Fe-2S] cluster</name>
        <dbReference type="ChEBI" id="CHEBI:190135"/>
    </cofactor>
</comment>
<dbReference type="PROSITE" id="PS51918">
    <property type="entry name" value="RADICAL_SAM"/>
    <property type="match status" value="1"/>
</dbReference>
<dbReference type="SFLD" id="SFLDG01278">
    <property type="entry name" value="biotin_synthase_like"/>
    <property type="match status" value="1"/>
</dbReference>
<keyword evidence="6 13" id="KW-0949">S-adenosyl-L-methionine</keyword>
<dbReference type="SFLD" id="SFLDG01060">
    <property type="entry name" value="BATS_domain_containing"/>
    <property type="match status" value="1"/>
</dbReference>
<dbReference type="EC" id="2.8.1.6" evidence="3"/>
<evidence type="ECO:0000256" key="6">
    <source>
        <dbReference type="ARBA" id="ARBA00022691"/>
    </source>
</evidence>
<feature type="domain" description="Radical SAM core" evidence="14">
    <location>
        <begin position="36"/>
        <end position="260"/>
    </location>
</feature>
<dbReference type="NCBIfam" id="TIGR00433">
    <property type="entry name" value="bioB"/>
    <property type="match status" value="1"/>
</dbReference>
<feature type="binding site" evidence="13">
    <location>
        <position position="258"/>
    </location>
    <ligand>
        <name>[2Fe-2S] cluster</name>
        <dbReference type="ChEBI" id="CHEBI:190135"/>
    </ligand>
</feature>
<keyword evidence="11 13" id="KW-0411">Iron-sulfur</keyword>
<evidence type="ECO:0000256" key="3">
    <source>
        <dbReference type="ARBA" id="ARBA00012236"/>
    </source>
</evidence>
<evidence type="ECO:0000256" key="11">
    <source>
        <dbReference type="ARBA" id="ARBA00023014"/>
    </source>
</evidence>
<dbReference type="Pfam" id="PF06968">
    <property type="entry name" value="BATS"/>
    <property type="match status" value="1"/>
</dbReference>
<dbReference type="SMART" id="SM00729">
    <property type="entry name" value="Elp3"/>
    <property type="match status" value="1"/>
</dbReference>
<evidence type="ECO:0000256" key="4">
    <source>
        <dbReference type="ARBA" id="ARBA00022485"/>
    </source>
</evidence>
<keyword evidence="9" id="KW-0093">Biotin biosynthesis</keyword>
<evidence type="ECO:0000256" key="8">
    <source>
        <dbReference type="ARBA" id="ARBA00022723"/>
    </source>
</evidence>
<evidence type="ECO:0000259" key="14">
    <source>
        <dbReference type="PROSITE" id="PS51918"/>
    </source>
</evidence>
<evidence type="ECO:0000256" key="7">
    <source>
        <dbReference type="ARBA" id="ARBA00022714"/>
    </source>
</evidence>
<protein>
    <recommendedName>
        <fullName evidence="3">biotin synthase</fullName>
        <ecNumber evidence="3">2.8.1.6</ecNumber>
    </recommendedName>
</protein>
<dbReference type="GeneID" id="135843148"/>
<dbReference type="Pfam" id="PF04055">
    <property type="entry name" value="Radical_SAM"/>
    <property type="match status" value="1"/>
</dbReference>
<comment type="pathway">
    <text evidence="1">Cofactor biosynthesis; biotin biosynthesis; biotin from 7,8-diaminononanoate: step 2/2.</text>
</comment>
<feature type="binding site" evidence="13">
    <location>
        <position position="58"/>
    </location>
    <ligand>
        <name>[4Fe-4S] cluster</name>
        <dbReference type="ChEBI" id="CHEBI:49883"/>
        <note>4Fe-4S-S-AdoMet</note>
    </ligand>
</feature>
<keyword evidence="5" id="KW-0808">Transferase</keyword>
<dbReference type="AlphaFoldDB" id="S5NFX8"/>
<dbReference type="GO" id="GO:0051539">
    <property type="term" value="F:4 iron, 4 sulfur cluster binding"/>
    <property type="evidence" value="ECO:0007669"/>
    <property type="project" value="UniProtKB-KW"/>
</dbReference>
<dbReference type="PIRSF" id="PIRSF001619">
    <property type="entry name" value="Biotin_synth"/>
    <property type="match status" value="1"/>
</dbReference>
<dbReference type="HAMAP" id="MF_01694">
    <property type="entry name" value="BioB"/>
    <property type="match status" value="1"/>
</dbReference>
<reference evidence="15" key="1">
    <citation type="journal article" date="2013" name="Cell">
        <title>Horizontal gene transfer from diverse bacteria to an insect genome enables a tripartite nested mealybug symbiosis.</title>
        <authorList>
            <person name="Husnik F."/>
            <person name="Nikoh N."/>
            <person name="Koga R."/>
            <person name="Ross L."/>
            <person name="Duncan R.P."/>
            <person name="Fujie M."/>
            <person name="Tanaka M."/>
            <person name="Satoh N."/>
            <person name="Bachtrog D."/>
            <person name="Wilson A.C."/>
            <person name="von Dohlen C.D."/>
            <person name="Fukatsu T."/>
            <person name="McCutcheon J.P."/>
        </authorList>
    </citation>
    <scope>NUCLEOTIDE SEQUENCE</scope>
</reference>
<evidence type="ECO:0000256" key="2">
    <source>
        <dbReference type="ARBA" id="ARBA00010765"/>
    </source>
</evidence>
<dbReference type="GO" id="GO:0009102">
    <property type="term" value="P:biotin biosynthetic process"/>
    <property type="evidence" value="ECO:0007669"/>
    <property type="project" value="UniProtKB-UniPathway"/>
</dbReference>
<feature type="binding site" evidence="13">
    <location>
        <position position="95"/>
    </location>
    <ligand>
        <name>[2Fe-2S] cluster</name>
        <dbReference type="ChEBI" id="CHEBI:190135"/>
    </ligand>
</feature>
<comment type="cofactor">
    <cofactor evidence="13">
        <name>[2Fe-2S] cluster</name>
        <dbReference type="ChEBI" id="CHEBI:190135"/>
    </cofactor>
    <text evidence="13">Binds 1 [2Fe-2S] cluster. The cluster is coordinated with 3 cysteines and 1 arginine.</text>
</comment>
<proteinExistence type="evidence at transcript level"/>
<dbReference type="Gene3D" id="3.20.20.70">
    <property type="entry name" value="Aldolase class I"/>
    <property type="match status" value="1"/>
</dbReference>
<dbReference type="SMART" id="SM00876">
    <property type="entry name" value="BATS"/>
    <property type="match status" value="1"/>
</dbReference>
<dbReference type="CDD" id="cd01335">
    <property type="entry name" value="Radical_SAM"/>
    <property type="match status" value="1"/>
</dbReference>
<dbReference type="SUPFAM" id="SSF102114">
    <property type="entry name" value="Radical SAM enzymes"/>
    <property type="match status" value="1"/>
</dbReference>
<accession>S5NFX8</accession>
<dbReference type="EMBL" id="KF021959">
    <property type="protein sequence ID" value="AGR65710.1"/>
    <property type="molecule type" value="mRNA"/>
</dbReference>
<dbReference type="SFLD" id="SFLDS00029">
    <property type="entry name" value="Radical_SAM"/>
    <property type="match status" value="1"/>
</dbReference>
<keyword evidence="4 13" id="KW-0004">4Fe-4S</keyword>
<evidence type="ECO:0000256" key="9">
    <source>
        <dbReference type="ARBA" id="ARBA00022756"/>
    </source>
</evidence>
<dbReference type="GO" id="GO:0004076">
    <property type="term" value="F:biotin synthase activity"/>
    <property type="evidence" value="ECO:0007669"/>
    <property type="project" value="UniProtKB-EC"/>
</dbReference>
<dbReference type="GO" id="GO:0051537">
    <property type="term" value="F:2 iron, 2 sulfur cluster binding"/>
    <property type="evidence" value="ECO:0007669"/>
    <property type="project" value="UniProtKB-KW"/>
</dbReference>
<dbReference type="UniPathway" id="UPA00078">
    <property type="reaction ID" value="UER00162"/>
</dbReference>
<dbReference type="OrthoDB" id="6612890at2759"/>
<dbReference type="InterPro" id="IPR058240">
    <property type="entry name" value="rSAM_sf"/>
</dbReference>
<feature type="binding site" evidence="13">
    <location>
        <position position="51"/>
    </location>
    <ligand>
        <name>[4Fe-4S] cluster</name>
        <dbReference type="ChEBI" id="CHEBI:49883"/>
        <note>4Fe-4S-S-AdoMet</note>
    </ligand>
</feature>
<keyword evidence="7 13" id="KW-0001">2Fe-2S</keyword>
<dbReference type="InterPro" id="IPR013785">
    <property type="entry name" value="Aldolase_TIM"/>
</dbReference>
<evidence type="ECO:0000256" key="12">
    <source>
        <dbReference type="ARBA" id="ARBA00034078"/>
    </source>
</evidence>
<evidence type="ECO:0000256" key="5">
    <source>
        <dbReference type="ARBA" id="ARBA00022679"/>
    </source>
</evidence>
<evidence type="ECO:0000256" key="1">
    <source>
        <dbReference type="ARBA" id="ARBA00004942"/>
    </source>
</evidence>
<comment type="cofactor">
    <cofactor evidence="13">
        <name>[4Fe-4S] cluster</name>
        <dbReference type="ChEBI" id="CHEBI:49883"/>
    </cofactor>
    <text evidence="13">Binds 1 [4Fe-4S] cluster. The cluster is coordinated with 3 cysteines and an exchangeable S-adenosyl-L-methionine.</text>
</comment>
<keyword evidence="8 13" id="KW-0479">Metal-binding</keyword>
<feature type="binding site" evidence="13">
    <location>
        <position position="126"/>
    </location>
    <ligand>
        <name>[2Fe-2S] cluster</name>
        <dbReference type="ChEBI" id="CHEBI:190135"/>
    </ligand>
</feature>
<organism evidence="15">
    <name type="scientific">Planococcus citri</name>
    <name type="common">citrus mealybug</name>
    <dbReference type="NCBI Taxonomy" id="170843"/>
    <lineage>
        <taxon>Eukaryota</taxon>
        <taxon>Metazoa</taxon>
        <taxon>Ecdysozoa</taxon>
        <taxon>Arthropoda</taxon>
        <taxon>Hexapoda</taxon>
        <taxon>Insecta</taxon>
        <taxon>Pterygota</taxon>
        <taxon>Neoptera</taxon>
        <taxon>Paraneoptera</taxon>
        <taxon>Hemiptera</taxon>
        <taxon>Sternorrhyncha</taxon>
        <taxon>Coccoidea</taxon>
        <taxon>Pseudococcidae</taxon>
        <taxon>Planococcus</taxon>
    </lineage>
</organism>
<dbReference type="PANTHER" id="PTHR22976">
    <property type="entry name" value="BIOTIN SYNTHASE"/>
    <property type="match status" value="1"/>
</dbReference>
<dbReference type="SFLD" id="SFLDF00272">
    <property type="entry name" value="biotin_synthase"/>
    <property type="match status" value="1"/>
</dbReference>
<dbReference type="InterPro" id="IPR010722">
    <property type="entry name" value="BATS_dom"/>
</dbReference>